<name>A0A9W9LGP3_9EURO</name>
<organism evidence="1 2">
    <name type="scientific">Penicillium canariense</name>
    <dbReference type="NCBI Taxonomy" id="189055"/>
    <lineage>
        <taxon>Eukaryota</taxon>
        <taxon>Fungi</taxon>
        <taxon>Dikarya</taxon>
        <taxon>Ascomycota</taxon>
        <taxon>Pezizomycotina</taxon>
        <taxon>Eurotiomycetes</taxon>
        <taxon>Eurotiomycetidae</taxon>
        <taxon>Eurotiales</taxon>
        <taxon>Aspergillaceae</taxon>
        <taxon>Penicillium</taxon>
    </lineage>
</organism>
<dbReference type="OrthoDB" id="6130531at2759"/>
<reference evidence="1" key="1">
    <citation type="submission" date="2022-11" db="EMBL/GenBank/DDBJ databases">
        <authorList>
            <person name="Petersen C."/>
        </authorList>
    </citation>
    <scope>NUCLEOTIDE SEQUENCE</scope>
    <source>
        <strain evidence="1">IBT 26290</strain>
    </source>
</reference>
<gene>
    <name evidence="1" type="ORF">N7482_009843</name>
</gene>
<evidence type="ECO:0000313" key="2">
    <source>
        <dbReference type="Proteomes" id="UP001149163"/>
    </source>
</evidence>
<dbReference type="AlphaFoldDB" id="A0A9W9LGP3"/>
<keyword evidence="2" id="KW-1185">Reference proteome</keyword>
<dbReference type="Proteomes" id="UP001149163">
    <property type="component" value="Unassembled WGS sequence"/>
</dbReference>
<reference evidence="1" key="2">
    <citation type="journal article" date="2023" name="IMA Fungus">
        <title>Comparative genomic study of the Penicillium genus elucidates a diverse pangenome and 15 lateral gene transfer events.</title>
        <authorList>
            <person name="Petersen C."/>
            <person name="Sorensen T."/>
            <person name="Nielsen M.R."/>
            <person name="Sondergaard T.E."/>
            <person name="Sorensen J.L."/>
            <person name="Fitzpatrick D.A."/>
            <person name="Frisvad J.C."/>
            <person name="Nielsen K.L."/>
        </authorList>
    </citation>
    <scope>NUCLEOTIDE SEQUENCE</scope>
    <source>
        <strain evidence="1">IBT 26290</strain>
    </source>
</reference>
<proteinExistence type="predicted"/>
<accession>A0A9W9LGP3</accession>
<sequence length="177" mass="19397">MTNPAPLHPRSGTVKTASGPTTILAYRDCPYNCSGAELINMATAANYAGPYARIHPAKPIFSEASEVPFIWADKYGNFHMLVHLFLPDAGFGDGPNVGRHAYARSWSGPWTFNKDTVACNTTFDFDDSPAIGKYRRERPNIFFSEDGEMRPLFLSTGLQEMDSPSSYSLIPPIGAGQ</sequence>
<dbReference type="EMBL" id="JAPQKN010000007">
    <property type="protein sequence ID" value="KAJ5153365.1"/>
    <property type="molecule type" value="Genomic_DNA"/>
</dbReference>
<evidence type="ECO:0000313" key="1">
    <source>
        <dbReference type="EMBL" id="KAJ5153365.1"/>
    </source>
</evidence>
<comment type="caution">
    <text evidence="1">The sequence shown here is derived from an EMBL/GenBank/DDBJ whole genome shotgun (WGS) entry which is preliminary data.</text>
</comment>
<dbReference type="RefSeq" id="XP_056539673.1">
    <property type="nucleotide sequence ID" value="XM_056691967.1"/>
</dbReference>
<dbReference type="GeneID" id="81431143"/>
<protein>
    <submittedName>
        <fullName evidence="1">Uncharacterized protein</fullName>
    </submittedName>
</protein>